<dbReference type="AlphaFoldDB" id="A0AB38YIQ7"/>
<proteinExistence type="inferred from homology"/>
<gene>
    <name evidence="5" type="ORF">NFC81_05860</name>
</gene>
<dbReference type="Gene3D" id="3.30.300.30">
    <property type="match status" value="1"/>
</dbReference>
<reference evidence="5" key="1">
    <citation type="submission" date="2022-07" db="EMBL/GenBank/DDBJ databases">
        <title>Complete genome sequence of Salinispirillum sp. LH10-3-1 capable of multiple carbohydrate inversion isolated from a soda lake.</title>
        <authorList>
            <person name="Liu J."/>
            <person name="Zhai Y."/>
            <person name="Zhang H."/>
            <person name="Yang H."/>
            <person name="Qu J."/>
            <person name="Li J."/>
        </authorList>
    </citation>
    <scope>NUCLEOTIDE SEQUENCE</scope>
    <source>
        <strain evidence="5">LH 10-3-1</strain>
    </source>
</reference>
<comment type="similarity">
    <text evidence="1">Belongs to the ATP-dependent AMP-binding enzyme family.</text>
</comment>
<dbReference type="InterPro" id="IPR020845">
    <property type="entry name" value="AMP-binding_CS"/>
</dbReference>
<sequence>MEMFDLLAQRARVSPTHLAVEDLGTGRTFTYTELNREAAAFATAALTDWGLSAGDRIAYLGHSRAEFFAFLFGCAKAGLVLVPLNWRLAPPELEVLLHDCAPQALVYTAAFSATVHTLAAAHPTMTLVALDATDEDAEQLAQLAPASLTANRFTRSYQADLNAVEPDVSAYPPRDPDAPWYLLYTSGTTGRPKGVIQTFRMMLANYFNIGLSVALTREDVLLNVLPLFHTGGINLFSTGVLLVGGTVLIAPSFEPDQAIEVLSTRATLFFGVPAVYQTLLEHPDFSGEKVSAVRSWSCGGAALALPVAQRFVDMGIQVRTGFGMTETGPAVFLLEADRVLDKIGSVGVPQLLAEVRLVDPSGNDILDQRAGEMLVRGPGITPGYWRQPDATQQAIDADGWLRTGDIARRDSDGYYYIVDRCKDMFISGGENVYPAEVEQVLLHHPDIKEAAVIGVRDERWGEVGRAFVVCHSDLAPEPEAIKQYCRQHLAGYKIPHSIAIVPTLPRNALGKITKQELRDATV</sequence>
<organism evidence="5">
    <name type="scientific">Salinispirillum sp. LH 10-3-1</name>
    <dbReference type="NCBI Taxonomy" id="2952525"/>
    <lineage>
        <taxon>Bacteria</taxon>
        <taxon>Pseudomonadati</taxon>
        <taxon>Pseudomonadota</taxon>
        <taxon>Gammaproteobacteria</taxon>
        <taxon>Oceanospirillales</taxon>
        <taxon>Saccharospirillaceae</taxon>
        <taxon>Salinispirillum</taxon>
    </lineage>
</organism>
<evidence type="ECO:0000259" key="4">
    <source>
        <dbReference type="Pfam" id="PF13193"/>
    </source>
</evidence>
<dbReference type="Pfam" id="PF13193">
    <property type="entry name" value="AMP-binding_C"/>
    <property type="match status" value="1"/>
</dbReference>
<dbReference type="Pfam" id="PF00501">
    <property type="entry name" value="AMP-binding"/>
    <property type="match status" value="1"/>
</dbReference>
<name>A0AB38YIQ7_9GAMM</name>
<dbReference type="InterPro" id="IPR042099">
    <property type="entry name" value="ANL_N_sf"/>
</dbReference>
<dbReference type="PANTHER" id="PTHR43201:SF5">
    <property type="entry name" value="MEDIUM-CHAIN ACYL-COA LIGASE ACSF2, MITOCHONDRIAL"/>
    <property type="match status" value="1"/>
</dbReference>
<evidence type="ECO:0000259" key="3">
    <source>
        <dbReference type="Pfam" id="PF00501"/>
    </source>
</evidence>
<feature type="domain" description="AMP-binding enzyme C-terminal" evidence="4">
    <location>
        <begin position="436"/>
        <end position="511"/>
    </location>
</feature>
<feature type="domain" description="AMP-dependent synthetase/ligase" evidence="3">
    <location>
        <begin position="8"/>
        <end position="385"/>
    </location>
</feature>
<dbReference type="InterPro" id="IPR000873">
    <property type="entry name" value="AMP-dep_synth/lig_dom"/>
</dbReference>
<evidence type="ECO:0000256" key="2">
    <source>
        <dbReference type="ARBA" id="ARBA00022598"/>
    </source>
</evidence>
<dbReference type="PANTHER" id="PTHR43201">
    <property type="entry name" value="ACYL-COA SYNTHETASE"/>
    <property type="match status" value="1"/>
</dbReference>
<dbReference type="EMBL" id="CP101717">
    <property type="protein sequence ID" value="WLD59304.1"/>
    <property type="molecule type" value="Genomic_DNA"/>
</dbReference>
<accession>A0AB38YIQ7</accession>
<dbReference type="InterPro" id="IPR025110">
    <property type="entry name" value="AMP-bd_C"/>
</dbReference>
<dbReference type="FunFam" id="3.30.300.30:FF:000008">
    <property type="entry name" value="2,3-dihydroxybenzoate-AMP ligase"/>
    <property type="match status" value="1"/>
</dbReference>
<dbReference type="GO" id="GO:0031956">
    <property type="term" value="F:medium-chain fatty acid-CoA ligase activity"/>
    <property type="evidence" value="ECO:0007669"/>
    <property type="project" value="TreeGrafter"/>
</dbReference>
<dbReference type="GO" id="GO:0006631">
    <property type="term" value="P:fatty acid metabolic process"/>
    <property type="evidence" value="ECO:0007669"/>
    <property type="project" value="TreeGrafter"/>
</dbReference>
<evidence type="ECO:0000313" key="5">
    <source>
        <dbReference type="EMBL" id="WLD59304.1"/>
    </source>
</evidence>
<protein>
    <submittedName>
        <fullName evidence="5">AMP-binding protein</fullName>
    </submittedName>
</protein>
<dbReference type="SUPFAM" id="SSF56801">
    <property type="entry name" value="Acetyl-CoA synthetase-like"/>
    <property type="match status" value="1"/>
</dbReference>
<keyword evidence="2" id="KW-0436">Ligase</keyword>
<dbReference type="InterPro" id="IPR045851">
    <property type="entry name" value="AMP-bd_C_sf"/>
</dbReference>
<dbReference type="PROSITE" id="PS00455">
    <property type="entry name" value="AMP_BINDING"/>
    <property type="match status" value="1"/>
</dbReference>
<dbReference type="Gene3D" id="3.40.50.12780">
    <property type="entry name" value="N-terminal domain of ligase-like"/>
    <property type="match status" value="1"/>
</dbReference>
<dbReference type="RefSeq" id="WP_304996595.1">
    <property type="nucleotide sequence ID" value="NZ_CP101717.1"/>
</dbReference>
<evidence type="ECO:0000256" key="1">
    <source>
        <dbReference type="ARBA" id="ARBA00006432"/>
    </source>
</evidence>